<feature type="region of interest" description="Disordered" evidence="1">
    <location>
        <begin position="233"/>
        <end position="293"/>
    </location>
</feature>
<feature type="domain" description="Reverse transcriptase Ty1/copia-type" evidence="2">
    <location>
        <begin position="406"/>
        <end position="628"/>
    </location>
</feature>
<evidence type="ECO:0000259" key="2">
    <source>
        <dbReference type="Pfam" id="PF07727"/>
    </source>
</evidence>
<organism evidence="3 4">
    <name type="scientific">Symbiodinium microadriaticum</name>
    <name type="common">Dinoflagellate</name>
    <name type="synonym">Zooxanthella microadriatica</name>
    <dbReference type="NCBI Taxonomy" id="2951"/>
    <lineage>
        <taxon>Eukaryota</taxon>
        <taxon>Sar</taxon>
        <taxon>Alveolata</taxon>
        <taxon>Dinophyceae</taxon>
        <taxon>Suessiales</taxon>
        <taxon>Symbiodiniaceae</taxon>
        <taxon>Symbiodinium</taxon>
    </lineage>
</organism>
<accession>A0A1Q9CZM2</accession>
<dbReference type="EMBL" id="LSRX01000818">
    <property type="protein sequence ID" value="OLP88362.1"/>
    <property type="molecule type" value="Genomic_DNA"/>
</dbReference>
<evidence type="ECO:0000313" key="3">
    <source>
        <dbReference type="EMBL" id="OLP88362.1"/>
    </source>
</evidence>
<feature type="compositionally biased region" description="Basic and acidic residues" evidence="1">
    <location>
        <begin position="234"/>
        <end position="245"/>
    </location>
</feature>
<feature type="region of interest" description="Disordered" evidence="1">
    <location>
        <begin position="96"/>
        <end position="127"/>
    </location>
</feature>
<keyword evidence="4" id="KW-1185">Reference proteome</keyword>
<evidence type="ECO:0000256" key="1">
    <source>
        <dbReference type="SAM" id="MobiDB-lite"/>
    </source>
</evidence>
<feature type="compositionally biased region" description="Polar residues" evidence="1">
    <location>
        <begin position="118"/>
        <end position="127"/>
    </location>
</feature>
<comment type="caution">
    <text evidence="3">The sequence shown here is derived from an EMBL/GenBank/DDBJ whole genome shotgun (WGS) entry which is preliminary data.</text>
</comment>
<feature type="compositionally biased region" description="Polar residues" evidence="1">
    <location>
        <begin position="282"/>
        <end position="292"/>
    </location>
</feature>
<dbReference type="Pfam" id="PF07727">
    <property type="entry name" value="RVT_2"/>
    <property type="match status" value="1"/>
</dbReference>
<evidence type="ECO:0000313" key="4">
    <source>
        <dbReference type="Proteomes" id="UP000186817"/>
    </source>
</evidence>
<dbReference type="InterPro" id="IPR013103">
    <property type="entry name" value="RVT_2"/>
</dbReference>
<dbReference type="Proteomes" id="UP000186817">
    <property type="component" value="Unassembled WGS sequence"/>
</dbReference>
<reference evidence="3 4" key="1">
    <citation type="submission" date="2016-02" db="EMBL/GenBank/DDBJ databases">
        <title>Genome analysis of coral dinoflagellate symbionts highlights evolutionary adaptations to a symbiotic lifestyle.</title>
        <authorList>
            <person name="Aranda M."/>
            <person name="Li Y."/>
            <person name="Liew Y.J."/>
            <person name="Baumgarten S."/>
            <person name="Simakov O."/>
            <person name="Wilson M."/>
            <person name="Piel J."/>
            <person name="Ashoor H."/>
            <person name="Bougouffa S."/>
            <person name="Bajic V.B."/>
            <person name="Ryu T."/>
            <person name="Ravasi T."/>
            <person name="Bayer T."/>
            <person name="Micklem G."/>
            <person name="Kim H."/>
            <person name="Bhak J."/>
            <person name="Lajeunesse T.C."/>
            <person name="Voolstra C.R."/>
        </authorList>
    </citation>
    <scope>NUCLEOTIDE SEQUENCE [LARGE SCALE GENOMIC DNA]</scope>
    <source>
        <strain evidence="3 4">CCMP2467</strain>
    </source>
</reference>
<name>A0A1Q9CZM2_SYMMI</name>
<proteinExistence type="predicted"/>
<dbReference type="OrthoDB" id="444652at2759"/>
<gene>
    <name evidence="3" type="primary">GIP</name>
    <name evidence="3" type="ORF">AK812_SmicGene30300</name>
</gene>
<dbReference type="AlphaFoldDB" id="A0A1Q9CZM2"/>
<sequence length="921" mass="104166">MDLPCRCGKQYQHGRCESLRTPGPVEFTEAYVRKVAEVLCQEFSYGSLLKECEGLSELPESFGNGESCTCGESKIRDFHMTCANCISGREELGYHNDEATETPQVSDSRDPKEEETQEQSMYTQSERQQAEALAAKLTRLKQYAIQESIDGKILHGRKIPTLGQCEQVQFMVIVDECSRHKIFLDIIPGEAHWKLGICEQAVQGLKEVLAKPEDRTPWTFQRVAAEIGGNQVKDYSHHKPTEREWSNAQNEEETPPPVRTRFRGKRALPASAEAPMEEDEAQPQTSTASSSRARLGEIQGCGFQVAEAWWAAIPEDHWEDRPAAYWSEEGAAVSVEIELPTNPRGLQRTLQHLPTYFVGAMKRRAVEVCERKLTEPQKEEFRNAKNVEVRNFIASKAFEVLPEELKPSREQAINMRWILTWKTTDSGGQKAKARAVLLGYQDPKYEHRATTAPVMTRQTRQMQLQISTNRGWMVQKGDVSGAFLQGREYPDQLFCVPCKEICEAMGLPEGTITRLRRACYGLVDAPLEWYRTVDEYLCELGLVRTHADACAWVWRPQGELRGMISGHVDDFLFSGRADDVQWQALLEKIRQRFKWGDWDQDKFVQCGVQVERTSEGFLLSQPHYLEGIKEIPLSSSRRKAKDAPTGEREKTQLRALLGGLSWHAQQVAPHLSAEVSLLLSEISESTVSTIIKANLLAYHAKARQDHQMLIHRFAAEEPLALFGWVDAASQNRREGGSTQGIFIGMGPANMLQGELGRVTPIAWHSNKIDRSCRSPGAAEAQAAVNGEDALYFARYQWSELCYGDVNIRHPDNTVAKVTGCLVTDSRNVYDKLQTEVLVIKGAEKRTNIELLSIKEAQRNHGVLIRWVHSEAQLANALTKHGSRELELYYRMRHSWRIVEDPEMMSARRRKTAGLEPLATGK</sequence>
<protein>
    <submittedName>
        <fullName evidence="3">Copia protein</fullName>
    </submittedName>
</protein>